<evidence type="ECO:0000256" key="6">
    <source>
        <dbReference type="SAM" id="Phobius"/>
    </source>
</evidence>
<dbReference type="Proteomes" id="UP000284219">
    <property type="component" value="Unassembled WGS sequence"/>
</dbReference>
<dbReference type="InterPro" id="IPR005598">
    <property type="entry name" value="ATP_synth_I"/>
</dbReference>
<comment type="caution">
    <text evidence="7">The sequence shown here is derived from an EMBL/GenBank/DDBJ whole genome shotgun (WGS) entry which is preliminary data.</text>
</comment>
<dbReference type="InterPro" id="IPR039072">
    <property type="entry name" value="ATP_synth_I_Bacilli"/>
</dbReference>
<evidence type="ECO:0000313" key="8">
    <source>
        <dbReference type="Proteomes" id="UP000284219"/>
    </source>
</evidence>
<evidence type="ECO:0000313" key="7">
    <source>
        <dbReference type="EMBL" id="RKD23062.1"/>
    </source>
</evidence>
<dbReference type="PANTHER" id="PTHR40035:SF1">
    <property type="entry name" value="ATP SYNTHASE PROTEIN I"/>
    <property type="match status" value="1"/>
</dbReference>
<dbReference type="RefSeq" id="WP_120190552.1">
    <property type="nucleotide sequence ID" value="NZ_MCHY01000009.1"/>
</dbReference>
<reference evidence="7 8" key="1">
    <citation type="submission" date="2016-08" db="EMBL/GenBank/DDBJ databases">
        <title>Novel Firmicute Genomes.</title>
        <authorList>
            <person name="Poppleton D.I."/>
            <person name="Gribaldo S."/>
        </authorList>
    </citation>
    <scope>NUCLEOTIDE SEQUENCE [LARGE SCALE GENOMIC DNA]</scope>
    <source>
        <strain evidence="7 8">RAOx-1</strain>
    </source>
</reference>
<evidence type="ECO:0000256" key="2">
    <source>
        <dbReference type="ARBA" id="ARBA00022475"/>
    </source>
</evidence>
<organism evidence="7 8">
    <name type="scientific">Ammoniphilus oxalaticus</name>
    <dbReference type="NCBI Taxonomy" id="66863"/>
    <lineage>
        <taxon>Bacteria</taxon>
        <taxon>Bacillati</taxon>
        <taxon>Bacillota</taxon>
        <taxon>Bacilli</taxon>
        <taxon>Bacillales</taxon>
        <taxon>Paenibacillaceae</taxon>
        <taxon>Aneurinibacillus group</taxon>
        <taxon>Ammoniphilus</taxon>
    </lineage>
</organism>
<feature type="transmembrane region" description="Helical" evidence="6">
    <location>
        <begin position="99"/>
        <end position="121"/>
    </location>
</feature>
<feature type="transmembrane region" description="Helical" evidence="6">
    <location>
        <begin position="34"/>
        <end position="54"/>
    </location>
</feature>
<evidence type="ECO:0000256" key="5">
    <source>
        <dbReference type="ARBA" id="ARBA00023136"/>
    </source>
</evidence>
<proteinExistence type="predicted"/>
<keyword evidence="5 6" id="KW-0472">Membrane</keyword>
<dbReference type="OrthoDB" id="2678639at2"/>
<dbReference type="AlphaFoldDB" id="A0A419SGZ3"/>
<dbReference type="PANTHER" id="PTHR40035">
    <property type="entry name" value="ATP SYNTHASE PROTEIN I"/>
    <property type="match status" value="1"/>
</dbReference>
<keyword evidence="8" id="KW-1185">Reference proteome</keyword>
<evidence type="ECO:0000256" key="1">
    <source>
        <dbReference type="ARBA" id="ARBA00004651"/>
    </source>
</evidence>
<keyword evidence="2" id="KW-1003">Cell membrane</keyword>
<feature type="transmembrane region" description="Helical" evidence="6">
    <location>
        <begin position="75"/>
        <end position="93"/>
    </location>
</feature>
<gene>
    <name evidence="7" type="ORF">BEP19_12615</name>
</gene>
<comment type="subcellular location">
    <subcellularLocation>
        <location evidence="1">Cell membrane</location>
        <topology evidence="1">Multi-pass membrane protein</topology>
    </subcellularLocation>
</comment>
<keyword evidence="3 6" id="KW-0812">Transmembrane</keyword>
<accession>A0A419SGZ3</accession>
<dbReference type="GO" id="GO:0005886">
    <property type="term" value="C:plasma membrane"/>
    <property type="evidence" value="ECO:0007669"/>
    <property type="project" value="UniProtKB-SubCell"/>
</dbReference>
<dbReference type="Pfam" id="PF03899">
    <property type="entry name" value="ATP-synt_I"/>
    <property type="match status" value="1"/>
</dbReference>
<sequence>MNAYKMGIQRMVIWTASALVGAIAGWIFSSYRAWFAGFILGCFFGLISAVYTAWRINQFGEMLTSKVDGQKKQRSLGTSTRFGLAVLATVITIKFPQHFHTPAMAIGLVTPMGIAFIDMFYHNLSEKDETRG</sequence>
<evidence type="ECO:0000256" key="4">
    <source>
        <dbReference type="ARBA" id="ARBA00022989"/>
    </source>
</evidence>
<evidence type="ECO:0008006" key="9">
    <source>
        <dbReference type="Google" id="ProtNLM"/>
    </source>
</evidence>
<protein>
    <recommendedName>
        <fullName evidence="9">ATP synthase subunit I</fullName>
    </recommendedName>
</protein>
<dbReference type="EMBL" id="MCHY01000009">
    <property type="protein sequence ID" value="RKD23062.1"/>
    <property type="molecule type" value="Genomic_DNA"/>
</dbReference>
<evidence type="ECO:0000256" key="3">
    <source>
        <dbReference type="ARBA" id="ARBA00022692"/>
    </source>
</evidence>
<keyword evidence="4 6" id="KW-1133">Transmembrane helix</keyword>
<feature type="transmembrane region" description="Helical" evidence="6">
    <location>
        <begin position="12"/>
        <end position="28"/>
    </location>
</feature>
<name>A0A419SGZ3_9BACL</name>